<comment type="caution">
    <text evidence="1">The sequence shown here is derived from an EMBL/GenBank/DDBJ whole genome shotgun (WGS) entry which is preliminary data.</text>
</comment>
<sequence length="320" mass="35137">MGWLLRVGRVGGSEPKVVRAPRWPDAALAAAVAEADEGRVRAAGTVLAECRTDAELRAHRVDVLAERLIGFGERVLDIGVQSRDPDMFLLAGAIFTKEAWAIRGTGLSTSVGDKRFRVFHAHLTQAVVPLRRAADLLTDDPVPWSEMFPVSRGLEFDRAHKDQLWSEVDRRSPLLVSANDSRVQTLAPKWAKGDESEMLAFARERVAMAPNGHPVAAVLVSAVFETAAHHDRRVGNVGRFCAKWRDELVAASEKLLAGTLALPRTTWAHNMFAAVFVAMGDHEHAAPHLRAMDGHVSVAAWDWIGGEQRYRTAAARLRDS</sequence>
<organism evidence="1 2">
    <name type="scientific">Actinokineospora xionganensis</name>
    <dbReference type="NCBI Taxonomy" id="2684470"/>
    <lineage>
        <taxon>Bacteria</taxon>
        <taxon>Bacillati</taxon>
        <taxon>Actinomycetota</taxon>
        <taxon>Actinomycetes</taxon>
        <taxon>Pseudonocardiales</taxon>
        <taxon>Pseudonocardiaceae</taxon>
        <taxon>Actinokineospora</taxon>
    </lineage>
</organism>
<dbReference type="RefSeq" id="WP_187223747.1">
    <property type="nucleotide sequence ID" value="NZ_JABVED010000018.1"/>
</dbReference>
<gene>
    <name evidence="1" type="ORF">GPZ80_26180</name>
</gene>
<evidence type="ECO:0000313" key="1">
    <source>
        <dbReference type="EMBL" id="MBC6450653.1"/>
    </source>
</evidence>
<keyword evidence="2" id="KW-1185">Reference proteome</keyword>
<protein>
    <submittedName>
        <fullName evidence="1">Uncharacterized protein</fullName>
    </submittedName>
</protein>
<dbReference type="Proteomes" id="UP000734823">
    <property type="component" value="Unassembled WGS sequence"/>
</dbReference>
<accession>A0ABR7LDS5</accession>
<evidence type="ECO:0000313" key="2">
    <source>
        <dbReference type="Proteomes" id="UP000734823"/>
    </source>
</evidence>
<dbReference type="EMBL" id="JABVED010000018">
    <property type="protein sequence ID" value="MBC6450653.1"/>
    <property type="molecule type" value="Genomic_DNA"/>
</dbReference>
<name>A0ABR7LDS5_9PSEU</name>
<reference evidence="1 2" key="1">
    <citation type="submission" date="2020-06" db="EMBL/GenBank/DDBJ databases">
        <title>Actinokineospora xiongansis sp. nov., isolated from soil of Baiyangdian.</title>
        <authorList>
            <person name="Zhang X."/>
        </authorList>
    </citation>
    <scope>NUCLEOTIDE SEQUENCE [LARGE SCALE GENOMIC DNA]</scope>
    <source>
        <strain evidence="1 2">HBU206404</strain>
    </source>
</reference>
<proteinExistence type="predicted"/>